<sequence>VDEMHQPQEAGYESGGVGCQEPPELTRCSSTSDIAEQSCPDSLQEQTNDNTNECSLDSVTAQDQEATDGLVKDADRPMIMIRRSSSPAELEWHSDSLHSNGRRSDHERGESVSSDVMNGYSRETEYLMPWQNCEDEPEITTPTDVNIDHDARRWLQLTPTDPTAPLTEMLRKCPQYFCNSLPQVKRMRNSNAFSRKTQAFLACRMLAFSKRFEASLEKVIDSHATISGASLGTKAAACTAEEIGSRRKGVCHAVMCMTAWKTSLLIGGEIIPAGQSSGSHAVKRQHERSSVIRDSSECLTGDCSIIAGGNLAGWHPDSAAVLWRRILGILGDVNNIQSSKIHAKVFGYLYELWYKLAKIRDNLSISLDNQSSPSPPILIPPLRMFASWLFKATTLPNEYKEGKLQAYKLICGMMTRRQDVLPNSDVLVHFYLVLHNGLNHEDQSPRDNKKS</sequence>
<protein>
    <submittedName>
        <fullName evidence="2">Uncharacterized protein</fullName>
    </submittedName>
</protein>
<keyword evidence="3" id="KW-1185">Reference proteome</keyword>
<feature type="compositionally biased region" description="Polar residues" evidence="1">
    <location>
        <begin position="27"/>
        <end position="64"/>
    </location>
</feature>
<dbReference type="Proteomes" id="UP001176940">
    <property type="component" value="Unassembled WGS sequence"/>
</dbReference>
<accession>A0ABN9M9C6</accession>
<evidence type="ECO:0000313" key="3">
    <source>
        <dbReference type="Proteomes" id="UP001176940"/>
    </source>
</evidence>
<reference evidence="2" key="1">
    <citation type="submission" date="2023-07" db="EMBL/GenBank/DDBJ databases">
        <authorList>
            <person name="Stuckert A."/>
        </authorList>
    </citation>
    <scope>NUCLEOTIDE SEQUENCE</scope>
</reference>
<feature type="compositionally biased region" description="Basic and acidic residues" evidence="1">
    <location>
        <begin position="90"/>
        <end position="110"/>
    </location>
</feature>
<dbReference type="PANTHER" id="PTHR10063">
    <property type="entry name" value="TUBERIN"/>
    <property type="match status" value="1"/>
</dbReference>
<dbReference type="InterPro" id="IPR027107">
    <property type="entry name" value="Tuberin/Ral-act_asu"/>
</dbReference>
<gene>
    <name evidence="2" type="ORF">RIMI_LOCUS18184631</name>
</gene>
<evidence type="ECO:0000256" key="1">
    <source>
        <dbReference type="SAM" id="MobiDB-lite"/>
    </source>
</evidence>
<feature type="non-terminal residue" evidence="2">
    <location>
        <position position="1"/>
    </location>
</feature>
<dbReference type="PANTHER" id="PTHR10063:SF2">
    <property type="entry name" value="RAL GTPASE-ACTIVATING PROTEIN SUBUNIT ALPHA-2"/>
    <property type="match status" value="1"/>
</dbReference>
<feature type="region of interest" description="Disordered" evidence="1">
    <location>
        <begin position="1"/>
        <end position="67"/>
    </location>
</feature>
<feature type="region of interest" description="Disordered" evidence="1">
    <location>
        <begin position="84"/>
        <end position="114"/>
    </location>
</feature>
<evidence type="ECO:0000313" key="2">
    <source>
        <dbReference type="EMBL" id="CAJ0962428.1"/>
    </source>
</evidence>
<name>A0ABN9M9C6_9NEOB</name>
<dbReference type="EMBL" id="CAUEEQ010054802">
    <property type="protein sequence ID" value="CAJ0962428.1"/>
    <property type="molecule type" value="Genomic_DNA"/>
</dbReference>
<comment type="caution">
    <text evidence="2">The sequence shown here is derived from an EMBL/GenBank/DDBJ whole genome shotgun (WGS) entry which is preliminary data.</text>
</comment>
<organism evidence="2 3">
    <name type="scientific">Ranitomeya imitator</name>
    <name type="common">mimic poison frog</name>
    <dbReference type="NCBI Taxonomy" id="111125"/>
    <lineage>
        <taxon>Eukaryota</taxon>
        <taxon>Metazoa</taxon>
        <taxon>Chordata</taxon>
        <taxon>Craniata</taxon>
        <taxon>Vertebrata</taxon>
        <taxon>Euteleostomi</taxon>
        <taxon>Amphibia</taxon>
        <taxon>Batrachia</taxon>
        <taxon>Anura</taxon>
        <taxon>Neobatrachia</taxon>
        <taxon>Hyloidea</taxon>
        <taxon>Dendrobatidae</taxon>
        <taxon>Dendrobatinae</taxon>
        <taxon>Ranitomeya</taxon>
    </lineage>
</organism>
<proteinExistence type="predicted"/>